<proteinExistence type="predicted"/>
<dbReference type="GO" id="GO:0009035">
    <property type="term" value="F:type I site-specific deoxyribonuclease activity"/>
    <property type="evidence" value="ECO:0007669"/>
    <property type="project" value="UniProtKB-EC"/>
</dbReference>
<dbReference type="GO" id="GO:0005524">
    <property type="term" value="F:ATP binding"/>
    <property type="evidence" value="ECO:0007669"/>
    <property type="project" value="UniProtKB-KW"/>
</dbReference>
<dbReference type="GO" id="GO:0009307">
    <property type="term" value="P:DNA restriction-modification system"/>
    <property type="evidence" value="ECO:0007669"/>
    <property type="project" value="UniProtKB-KW"/>
</dbReference>
<dbReference type="Proteomes" id="UP000255326">
    <property type="component" value="Unassembled WGS sequence"/>
</dbReference>
<dbReference type="InterPro" id="IPR040980">
    <property type="entry name" value="SWI2_SNF2"/>
</dbReference>
<evidence type="ECO:0000313" key="3">
    <source>
        <dbReference type="Proteomes" id="UP000255326"/>
    </source>
</evidence>
<dbReference type="InterPro" id="IPR055180">
    <property type="entry name" value="HsdR_RecA-like_helicase_dom_2"/>
</dbReference>
<sequence length="998" mass="115000">MILTPDILKERAFQTVVKEYLTTVNGYLEGSNQDYNRQYAFDETQLFLFLEETQEKSLSRLKEIYKGQYKQKILFRLDNELKRRGMVDVLRNGIKDYGVQLDLAYFKPPTTLNKELLELYSKNRLSVTEELIHKEGERIDLVIFLNGLPVLAFELKNEFTGQDVEDAKQQWMNDRSGKDTLFRFKQRVIACFAIDTNEAFMTTKLNGTKTFFLPFNKGYSGGKGNPPVTGKLKTHYVWEDVLTRENLLEILDKFVYLIVDEDEDDNGKIKIKETLIFPRYHQRDAVKKVLTHAKAFGSGQSYLIQHSAGSGKTNSISWLSHRLATLHNDENESVFEGVIVVTDRKVLDKQLQKAVYQLEHKAGMVAKIEEDSSQLAESLNKGTKIIITTIQKFPFILDKLGTLKNKNFAIIIDEAHSSTSGKNMAALTTSLTLEEAQKQDEEAEANQTDAEEKILDEITRVGKQPNISFFAFTATPKGSTLKMFGTVDDEGKPHPFHLYSMKQAIQEGFILDVLKNYVTYGTYYRVAKKIEDDPEFESAKATKAISRFVSLHPHNIEQKTEIIIEHYRKITSKKLNGQAKAMVVTASRLHAVRYKLAFDAYIKKKGYKDMKALVAFSGTVKDSGDEYTEPGMNKFPEKQLPKKFDSDEYQVLLVAEKYQTGFDQPKLHTMFVDKKLTGLKAVQTLSRLNRTHPDKEDTFILDFVNDPDDIRKSFEPYYEDTVLKGDVEPNELYSIQQEIDNYMILMDDEVDKFVEIIYKEKKTKRDTELSNNYIDSAVDRYKRLSDEEQRDFVSKAKKFNSVYMFVLQITPFKDVELHKLFVYLRYLLKKISIKGSPPVNLEDKIVLEYYSLKKKKGDTNITLGEDEEDYFVEINVSGGKGNEEPPTDPLTAILERLNSKNGTEFGEHEKLNIQQIIETAKEDQTLRTQAQNNSLDDFILGFRKRFMDYVVEGFEKNQGFFGKILEDDLFRDQLEGYMGEHVYELLKASGFDEVNKNQ</sequence>
<reference evidence="2 3" key="1">
    <citation type="submission" date="2018-07" db="EMBL/GenBank/DDBJ databases">
        <title>Genomic Encyclopedia of Type Strains, Phase IV (KMG-IV): sequencing the most valuable type-strain genomes for metagenomic binning, comparative biology and taxonomic classification.</title>
        <authorList>
            <person name="Goeker M."/>
        </authorList>
    </citation>
    <scope>NUCLEOTIDE SEQUENCE [LARGE SCALE GENOMIC DNA]</scope>
    <source>
        <strain evidence="2 3">DSM 25281</strain>
    </source>
</reference>
<dbReference type="PANTHER" id="PTHR42927">
    <property type="entry name" value="HELICASE SUPERFAMILY 1 AND 2 DOMAIN-CONTAINING PROTEIN"/>
    <property type="match status" value="1"/>
</dbReference>
<protein>
    <submittedName>
        <fullName evidence="2">Type I restriction enzyme R subunit</fullName>
    </submittedName>
</protein>
<dbReference type="GO" id="GO:0003677">
    <property type="term" value="F:DNA binding"/>
    <property type="evidence" value="ECO:0007669"/>
    <property type="project" value="UniProtKB-KW"/>
</dbReference>
<dbReference type="EMBL" id="QQAY01000003">
    <property type="protein sequence ID" value="RDI44055.1"/>
    <property type="molecule type" value="Genomic_DNA"/>
</dbReference>
<dbReference type="PANTHER" id="PTHR42927:SF1">
    <property type="entry name" value="HELICASE SUPERFAMILY 1 AND 2 DOMAIN-CONTAINING PROTEIN"/>
    <property type="match status" value="1"/>
</dbReference>
<gene>
    <name evidence="2" type="ORF">DFR59_103118</name>
</gene>
<dbReference type="Pfam" id="PF04313">
    <property type="entry name" value="HSDR_N"/>
    <property type="match status" value="1"/>
</dbReference>
<dbReference type="InterPro" id="IPR014001">
    <property type="entry name" value="Helicase_ATP-bd"/>
</dbReference>
<dbReference type="RefSeq" id="WP_114744946.1">
    <property type="nucleotide sequence ID" value="NZ_QQAY01000003.1"/>
</dbReference>
<keyword evidence="3" id="KW-1185">Reference proteome</keyword>
<dbReference type="SMART" id="SM00487">
    <property type="entry name" value="DEXDc"/>
    <property type="match status" value="1"/>
</dbReference>
<dbReference type="SUPFAM" id="SSF52540">
    <property type="entry name" value="P-loop containing nucleoside triphosphate hydrolases"/>
    <property type="match status" value="2"/>
</dbReference>
<evidence type="ECO:0000313" key="2">
    <source>
        <dbReference type="EMBL" id="RDI44055.1"/>
    </source>
</evidence>
<dbReference type="Pfam" id="PF18766">
    <property type="entry name" value="SWI2_SNF2"/>
    <property type="match status" value="1"/>
</dbReference>
<dbReference type="InterPro" id="IPR027417">
    <property type="entry name" value="P-loop_NTPase"/>
</dbReference>
<name>A0A370GK33_9BACI</name>
<dbReference type="Gene3D" id="3.40.50.300">
    <property type="entry name" value="P-loop containing nucleotide triphosphate hydrolases"/>
    <property type="match status" value="2"/>
</dbReference>
<feature type="domain" description="Helicase ATP-binding" evidence="1">
    <location>
        <begin position="293"/>
        <end position="494"/>
    </location>
</feature>
<dbReference type="PROSITE" id="PS51192">
    <property type="entry name" value="HELICASE_ATP_BIND_1"/>
    <property type="match status" value="1"/>
</dbReference>
<dbReference type="Pfam" id="PF22679">
    <property type="entry name" value="T1R_D3-like"/>
    <property type="match status" value="1"/>
</dbReference>
<dbReference type="InterPro" id="IPR007409">
    <property type="entry name" value="Restrct_endonuc_type1_HsdR_N"/>
</dbReference>
<dbReference type="AlphaFoldDB" id="A0A370GK33"/>
<accession>A0A370GK33</accession>
<evidence type="ECO:0000259" key="1">
    <source>
        <dbReference type="PROSITE" id="PS51192"/>
    </source>
</evidence>
<comment type="caution">
    <text evidence="2">The sequence shown here is derived from an EMBL/GenBank/DDBJ whole genome shotgun (WGS) entry which is preliminary data.</text>
</comment>
<dbReference type="Gene3D" id="3.90.1570.50">
    <property type="match status" value="1"/>
</dbReference>
<organism evidence="2 3">
    <name type="scientific">Falsibacillus pallidus</name>
    <dbReference type="NCBI Taxonomy" id="493781"/>
    <lineage>
        <taxon>Bacteria</taxon>
        <taxon>Bacillati</taxon>
        <taxon>Bacillota</taxon>
        <taxon>Bacilli</taxon>
        <taxon>Bacillales</taxon>
        <taxon>Bacillaceae</taxon>
        <taxon>Falsibacillus</taxon>
    </lineage>
</organism>
<dbReference type="OrthoDB" id="9758243at2"/>